<keyword evidence="2" id="KW-1185">Reference proteome</keyword>
<evidence type="ECO:0000313" key="1">
    <source>
        <dbReference type="EMBL" id="KAL3510157.1"/>
    </source>
</evidence>
<protein>
    <submittedName>
        <fullName evidence="1">Uncharacterized protein</fullName>
    </submittedName>
</protein>
<name>A0ABD2YVA6_9GENT</name>
<dbReference type="EMBL" id="JBJUIK010000012">
    <property type="protein sequence ID" value="KAL3510157.1"/>
    <property type="molecule type" value="Genomic_DNA"/>
</dbReference>
<reference evidence="1 2" key="1">
    <citation type="submission" date="2024-11" db="EMBL/GenBank/DDBJ databases">
        <title>A near-complete genome assembly of Cinchona calisaya.</title>
        <authorList>
            <person name="Lian D.C."/>
            <person name="Zhao X.W."/>
            <person name="Wei L."/>
        </authorList>
    </citation>
    <scope>NUCLEOTIDE SEQUENCE [LARGE SCALE GENOMIC DNA]</scope>
    <source>
        <tissue evidence="1">Nenye</tissue>
    </source>
</reference>
<gene>
    <name evidence="1" type="ORF">ACH5RR_029558</name>
</gene>
<sequence length="127" mass="14049">MDKESVAQLKQQWLPKQTPATNSKEFGLVELRTTYSQAPMELSSTPFARVKVISSQNPNPSLGETRLSNRQSGFVILHADGNNWAIKFLKPRVCAAGDKVDVVEKINAEKCVHAAHINLHRPCIRGG</sequence>
<dbReference type="AlphaFoldDB" id="A0ABD2YVA6"/>
<organism evidence="1 2">
    <name type="scientific">Cinchona calisaya</name>
    <dbReference type="NCBI Taxonomy" id="153742"/>
    <lineage>
        <taxon>Eukaryota</taxon>
        <taxon>Viridiplantae</taxon>
        <taxon>Streptophyta</taxon>
        <taxon>Embryophyta</taxon>
        <taxon>Tracheophyta</taxon>
        <taxon>Spermatophyta</taxon>
        <taxon>Magnoliopsida</taxon>
        <taxon>eudicotyledons</taxon>
        <taxon>Gunneridae</taxon>
        <taxon>Pentapetalae</taxon>
        <taxon>asterids</taxon>
        <taxon>lamiids</taxon>
        <taxon>Gentianales</taxon>
        <taxon>Rubiaceae</taxon>
        <taxon>Cinchonoideae</taxon>
        <taxon>Cinchoneae</taxon>
        <taxon>Cinchona</taxon>
    </lineage>
</organism>
<accession>A0ABD2YVA6</accession>
<comment type="caution">
    <text evidence="1">The sequence shown here is derived from an EMBL/GenBank/DDBJ whole genome shotgun (WGS) entry which is preliminary data.</text>
</comment>
<evidence type="ECO:0000313" key="2">
    <source>
        <dbReference type="Proteomes" id="UP001630127"/>
    </source>
</evidence>
<proteinExistence type="predicted"/>
<dbReference type="Proteomes" id="UP001630127">
    <property type="component" value="Unassembled WGS sequence"/>
</dbReference>